<proteinExistence type="predicted"/>
<name>A0A3G5A8L6_9VIRU</name>
<feature type="domain" description="TFIIS-type" evidence="5">
    <location>
        <begin position="173"/>
        <end position="214"/>
    </location>
</feature>
<dbReference type="CDD" id="cd13749">
    <property type="entry name" value="Zn-ribbon_TFIIS"/>
    <property type="match status" value="1"/>
</dbReference>
<dbReference type="GO" id="GO:0008270">
    <property type="term" value="F:zinc ion binding"/>
    <property type="evidence" value="ECO:0007669"/>
    <property type="project" value="UniProtKB-KW"/>
</dbReference>
<evidence type="ECO:0000256" key="1">
    <source>
        <dbReference type="ARBA" id="ARBA00022723"/>
    </source>
</evidence>
<organism evidence="6">
    <name type="scientific">Harvfovirus sp</name>
    <dbReference type="NCBI Taxonomy" id="2487768"/>
    <lineage>
        <taxon>Viruses</taxon>
        <taxon>Varidnaviria</taxon>
        <taxon>Bamfordvirae</taxon>
        <taxon>Nucleocytoviricota</taxon>
        <taxon>Megaviricetes</taxon>
        <taxon>Imitervirales</taxon>
        <taxon>Mimiviridae</taxon>
        <taxon>Klosneuvirinae</taxon>
    </lineage>
</organism>
<evidence type="ECO:0000256" key="4">
    <source>
        <dbReference type="PROSITE-ProRule" id="PRU00472"/>
    </source>
</evidence>
<gene>
    <name evidence="6" type="ORF">Harvfovirus54_6</name>
</gene>
<evidence type="ECO:0000256" key="2">
    <source>
        <dbReference type="ARBA" id="ARBA00022771"/>
    </source>
</evidence>
<dbReference type="EMBL" id="MK072296">
    <property type="protein sequence ID" value="AYV81709.1"/>
    <property type="molecule type" value="Genomic_DNA"/>
</dbReference>
<dbReference type="Pfam" id="PF01096">
    <property type="entry name" value="Zn_ribbon_TFIIS"/>
    <property type="match status" value="1"/>
</dbReference>
<keyword evidence="2 4" id="KW-0863">Zinc-finger</keyword>
<dbReference type="PROSITE" id="PS51133">
    <property type="entry name" value="ZF_TFIIS_2"/>
    <property type="match status" value="1"/>
</dbReference>
<dbReference type="InterPro" id="IPR001222">
    <property type="entry name" value="Znf_TFIIS"/>
</dbReference>
<dbReference type="GO" id="GO:0003676">
    <property type="term" value="F:nucleic acid binding"/>
    <property type="evidence" value="ECO:0007669"/>
    <property type="project" value="InterPro"/>
</dbReference>
<keyword evidence="6" id="KW-0648">Protein biosynthesis</keyword>
<evidence type="ECO:0000259" key="5">
    <source>
        <dbReference type="PROSITE" id="PS51133"/>
    </source>
</evidence>
<reference evidence="6" key="1">
    <citation type="submission" date="2018-10" db="EMBL/GenBank/DDBJ databases">
        <title>Hidden diversity of soil giant viruses.</title>
        <authorList>
            <person name="Schulz F."/>
            <person name="Alteio L."/>
            <person name="Goudeau D."/>
            <person name="Ryan E.M."/>
            <person name="Malmstrom R.R."/>
            <person name="Blanchard J."/>
            <person name="Woyke T."/>
        </authorList>
    </citation>
    <scope>NUCLEOTIDE SEQUENCE</scope>
    <source>
        <strain evidence="6">HAV1</strain>
    </source>
</reference>
<dbReference type="SUPFAM" id="SSF57783">
    <property type="entry name" value="Zinc beta-ribbon"/>
    <property type="match status" value="1"/>
</dbReference>
<keyword evidence="3" id="KW-0862">Zinc</keyword>
<sequence>MESNRVNYSLSCAYMKSVDIENFDAGRLVFHKSNFITENSKDVEVAAIVFAVQNISRALYILRLSGLLDDIRIAIAIEMGIYEYSLIHAALKNIEKDFIPAIYDDKFADIYMNLDLKSRLMNKTLRPLLFQGSMNPSLLAFLSPGQIHPENWAPILNKIKYKETTEKNMATTDSHKCPKCGECKAQVTELQLRSADEPCTTFITCLVCFSTDLK</sequence>
<dbReference type="SMART" id="SM00440">
    <property type="entry name" value="ZnF_C2C2"/>
    <property type="match status" value="1"/>
</dbReference>
<keyword evidence="1" id="KW-0479">Metal-binding</keyword>
<protein>
    <submittedName>
        <fullName evidence="6">Transcription elongation factor TFIIS</fullName>
    </submittedName>
</protein>
<evidence type="ECO:0000313" key="6">
    <source>
        <dbReference type="EMBL" id="AYV81709.1"/>
    </source>
</evidence>
<evidence type="ECO:0000256" key="3">
    <source>
        <dbReference type="ARBA" id="ARBA00022833"/>
    </source>
</evidence>
<accession>A0A3G5A8L6</accession>
<dbReference type="Gene3D" id="2.20.25.10">
    <property type="match status" value="1"/>
</dbReference>
<dbReference type="GO" id="GO:0006351">
    <property type="term" value="P:DNA-templated transcription"/>
    <property type="evidence" value="ECO:0007669"/>
    <property type="project" value="InterPro"/>
</dbReference>
<keyword evidence="6" id="KW-0251">Elongation factor</keyword>